<reference evidence="3" key="1">
    <citation type="journal article" date="2014" name="Front. Microbiol.">
        <title>High frequency of phylogenetically diverse reductive dehalogenase-homologous genes in deep subseafloor sedimentary metagenomes.</title>
        <authorList>
            <person name="Kawai M."/>
            <person name="Futagami T."/>
            <person name="Toyoda A."/>
            <person name="Takaki Y."/>
            <person name="Nishi S."/>
            <person name="Hori S."/>
            <person name="Arai W."/>
            <person name="Tsubouchi T."/>
            <person name="Morono Y."/>
            <person name="Uchiyama I."/>
            <person name="Ito T."/>
            <person name="Fujiyama A."/>
            <person name="Inagaki F."/>
            <person name="Takami H."/>
        </authorList>
    </citation>
    <scope>NUCLEOTIDE SEQUENCE</scope>
    <source>
        <strain evidence="3">Expedition CK06-06</strain>
    </source>
</reference>
<dbReference type="Pfam" id="PF12836">
    <property type="entry name" value="HHH_3"/>
    <property type="match status" value="1"/>
</dbReference>
<evidence type="ECO:0000259" key="2">
    <source>
        <dbReference type="SMART" id="SM00278"/>
    </source>
</evidence>
<feature type="domain" description="Helix-hairpin-helix DNA-binding motif class 1" evidence="2">
    <location>
        <begin position="197"/>
        <end position="216"/>
    </location>
</feature>
<dbReference type="EMBL" id="BART01000705">
    <property type="protein sequence ID" value="GAG74403.1"/>
    <property type="molecule type" value="Genomic_DNA"/>
</dbReference>
<name>X1AQ31_9ZZZZ</name>
<dbReference type="PANTHER" id="PTHR21180:SF32">
    <property type="entry name" value="ENDONUCLEASE_EXONUCLEASE_PHOSPHATASE FAMILY DOMAIN-CONTAINING PROTEIN 1"/>
    <property type="match status" value="1"/>
</dbReference>
<keyword evidence="1" id="KW-0472">Membrane</keyword>
<organism evidence="3">
    <name type="scientific">marine sediment metagenome</name>
    <dbReference type="NCBI Taxonomy" id="412755"/>
    <lineage>
        <taxon>unclassified sequences</taxon>
        <taxon>metagenomes</taxon>
        <taxon>ecological metagenomes</taxon>
    </lineage>
</organism>
<evidence type="ECO:0000256" key="1">
    <source>
        <dbReference type="SAM" id="Phobius"/>
    </source>
</evidence>
<dbReference type="GO" id="GO:0006281">
    <property type="term" value="P:DNA repair"/>
    <property type="evidence" value="ECO:0007669"/>
    <property type="project" value="InterPro"/>
</dbReference>
<protein>
    <recommendedName>
        <fullName evidence="2">Helix-hairpin-helix DNA-binding motif class 1 domain-containing protein</fullName>
    </recommendedName>
</protein>
<proteinExistence type="predicted"/>
<evidence type="ECO:0000313" key="3">
    <source>
        <dbReference type="EMBL" id="GAG74403.1"/>
    </source>
</evidence>
<sequence>MELIRKKANYYLDIVKDVAKSKFYNFKNLTYEKWQILAVIFLAIVMIIAGLYLYFNSKPKLLVPIDNNQNNQNLSSIYKNQNEIENNGSEENKYDNNFSGENEGDRLDNFKIVVHVCGEVKYPGVYYIQNGERVYDAIQKAGGVTEEADIHLLNLAQILSDETRIYVPKKGEVVSSDSFYSDSMLNQKININNADSSTLQKLSGIGPTLAQRIIDYRKKIGRFKSIEQLLNVKGIGSSKFEEIKDKVQI</sequence>
<accession>X1AQ31</accession>
<dbReference type="PANTHER" id="PTHR21180">
    <property type="entry name" value="ENDONUCLEASE/EXONUCLEASE/PHOSPHATASE FAMILY DOMAIN-CONTAINING PROTEIN 1"/>
    <property type="match status" value="1"/>
</dbReference>
<dbReference type="InterPro" id="IPR051675">
    <property type="entry name" value="Endo/Exo/Phosphatase_dom_1"/>
</dbReference>
<dbReference type="InterPro" id="IPR004509">
    <property type="entry name" value="Competence_ComEA_HhH"/>
</dbReference>
<dbReference type="GO" id="GO:0015628">
    <property type="term" value="P:protein secretion by the type II secretion system"/>
    <property type="evidence" value="ECO:0007669"/>
    <property type="project" value="TreeGrafter"/>
</dbReference>
<gene>
    <name evidence="3" type="ORF">S01H4_03024</name>
</gene>
<dbReference type="InterPro" id="IPR010994">
    <property type="entry name" value="RuvA_2-like"/>
</dbReference>
<dbReference type="InterPro" id="IPR003583">
    <property type="entry name" value="Hlx-hairpin-Hlx_DNA-bd_motif"/>
</dbReference>
<dbReference type="Gene3D" id="3.10.560.10">
    <property type="entry name" value="Outer membrane lipoprotein wza domain like"/>
    <property type="match status" value="1"/>
</dbReference>
<feature type="transmembrane region" description="Helical" evidence="1">
    <location>
        <begin position="34"/>
        <end position="55"/>
    </location>
</feature>
<dbReference type="GO" id="GO:0003677">
    <property type="term" value="F:DNA binding"/>
    <property type="evidence" value="ECO:0007669"/>
    <property type="project" value="InterPro"/>
</dbReference>
<dbReference type="SMART" id="SM00278">
    <property type="entry name" value="HhH1"/>
    <property type="match status" value="2"/>
</dbReference>
<comment type="caution">
    <text evidence="3">The sequence shown here is derived from an EMBL/GenBank/DDBJ whole genome shotgun (WGS) entry which is preliminary data.</text>
</comment>
<keyword evidence="1" id="KW-0812">Transmembrane</keyword>
<dbReference type="GO" id="GO:0015627">
    <property type="term" value="C:type II protein secretion system complex"/>
    <property type="evidence" value="ECO:0007669"/>
    <property type="project" value="TreeGrafter"/>
</dbReference>
<dbReference type="InterPro" id="IPR019554">
    <property type="entry name" value="Soluble_ligand-bd"/>
</dbReference>
<dbReference type="Pfam" id="PF10531">
    <property type="entry name" value="SLBB"/>
    <property type="match status" value="1"/>
</dbReference>
<dbReference type="SUPFAM" id="SSF47781">
    <property type="entry name" value="RuvA domain 2-like"/>
    <property type="match status" value="1"/>
</dbReference>
<dbReference type="AlphaFoldDB" id="X1AQ31"/>
<dbReference type="NCBIfam" id="TIGR00426">
    <property type="entry name" value="competence protein ComEA helix-hairpin-helix repeat region"/>
    <property type="match status" value="1"/>
</dbReference>
<keyword evidence="1" id="KW-1133">Transmembrane helix</keyword>
<dbReference type="Gene3D" id="1.10.150.310">
    <property type="entry name" value="Tex RuvX-like domain-like"/>
    <property type="match status" value="1"/>
</dbReference>
<feature type="domain" description="Helix-hairpin-helix DNA-binding motif class 1" evidence="2">
    <location>
        <begin position="227"/>
        <end position="246"/>
    </location>
</feature>